<sequence length="117" mass="13468">MPICVRAPNTVVLKTKPSLPLSRMMPISTLYRVQMYSPASVTLRSLMRRASVASMEMRPRLRSLTFSAFRGLSLYFQLTLVSRLALRRERRGLETTSRSGLGPFKDSWFSYVLLFIF</sequence>
<dbReference type="AlphaFoldDB" id="A0A4Y2HUU8"/>
<keyword evidence="2" id="KW-1185">Reference proteome</keyword>
<accession>A0A4Y2HUU8</accession>
<protein>
    <submittedName>
        <fullName evidence="1">Uncharacterized protein</fullName>
    </submittedName>
</protein>
<organism evidence="1 2">
    <name type="scientific">Araneus ventricosus</name>
    <name type="common">Orbweaver spider</name>
    <name type="synonym">Epeira ventricosa</name>
    <dbReference type="NCBI Taxonomy" id="182803"/>
    <lineage>
        <taxon>Eukaryota</taxon>
        <taxon>Metazoa</taxon>
        <taxon>Ecdysozoa</taxon>
        <taxon>Arthropoda</taxon>
        <taxon>Chelicerata</taxon>
        <taxon>Arachnida</taxon>
        <taxon>Araneae</taxon>
        <taxon>Araneomorphae</taxon>
        <taxon>Entelegynae</taxon>
        <taxon>Araneoidea</taxon>
        <taxon>Araneidae</taxon>
        <taxon>Araneus</taxon>
    </lineage>
</organism>
<reference evidence="1 2" key="1">
    <citation type="journal article" date="2019" name="Sci. Rep.">
        <title>Orb-weaving spider Araneus ventricosus genome elucidates the spidroin gene catalogue.</title>
        <authorList>
            <person name="Kono N."/>
            <person name="Nakamura H."/>
            <person name="Ohtoshi R."/>
            <person name="Moran D.A.P."/>
            <person name="Shinohara A."/>
            <person name="Yoshida Y."/>
            <person name="Fujiwara M."/>
            <person name="Mori M."/>
            <person name="Tomita M."/>
            <person name="Arakawa K."/>
        </authorList>
    </citation>
    <scope>NUCLEOTIDE SEQUENCE [LARGE SCALE GENOMIC DNA]</scope>
</reference>
<name>A0A4Y2HUU8_ARAVE</name>
<gene>
    <name evidence="1" type="ORF">AVEN_24374_1</name>
</gene>
<comment type="caution">
    <text evidence="1">The sequence shown here is derived from an EMBL/GenBank/DDBJ whole genome shotgun (WGS) entry which is preliminary data.</text>
</comment>
<dbReference type="EMBL" id="BGPR01002170">
    <property type="protein sequence ID" value="GBM68975.1"/>
    <property type="molecule type" value="Genomic_DNA"/>
</dbReference>
<dbReference type="Proteomes" id="UP000499080">
    <property type="component" value="Unassembled WGS sequence"/>
</dbReference>
<evidence type="ECO:0000313" key="1">
    <source>
        <dbReference type="EMBL" id="GBM68975.1"/>
    </source>
</evidence>
<proteinExistence type="predicted"/>
<evidence type="ECO:0000313" key="2">
    <source>
        <dbReference type="Proteomes" id="UP000499080"/>
    </source>
</evidence>